<comment type="subunit">
    <text evidence="9">The 20S proteasome core is composed of 14 alpha and 14 beta subunits that assemble into four stacked heptameric rings, resulting in a barrel-shaped structure. The two inner rings, each composed of seven catalytic beta subunits, are sandwiched by two outer rings, each composed of seven alpha subunits. The catalytic chamber with the active sites is on the inside of the barrel. Has a gated structure, the ends of the cylinder being occluded by the N-termini of the alpha-subunits. Is capped at one or both ends by the proteasome regulatory ATPase, PAN.</text>
</comment>
<dbReference type="GO" id="GO:0019774">
    <property type="term" value="C:proteasome core complex, beta-subunit complex"/>
    <property type="evidence" value="ECO:0007669"/>
    <property type="project" value="UniProtKB-UniRule"/>
</dbReference>
<evidence type="ECO:0000256" key="7">
    <source>
        <dbReference type="ARBA" id="ARBA00022942"/>
    </source>
</evidence>
<evidence type="ECO:0000256" key="9">
    <source>
        <dbReference type="HAMAP-Rule" id="MF_02113"/>
    </source>
</evidence>
<dbReference type="EC" id="3.4.25.1" evidence="9"/>
<keyword evidence="4 9" id="KW-0888">Threonine protease</keyword>
<dbReference type="KEGG" id="thel:IG193_06025"/>
<dbReference type="GO" id="GO:0010498">
    <property type="term" value="P:proteasomal protein catabolic process"/>
    <property type="evidence" value="ECO:0007669"/>
    <property type="project" value="UniProtKB-UniRule"/>
</dbReference>
<dbReference type="SUPFAM" id="SSF56235">
    <property type="entry name" value="N-terminal nucleophile aminohydrolases (Ntn hydrolases)"/>
    <property type="match status" value="1"/>
</dbReference>
<feature type="propeptide" id="PRO_5029988207" description="Removed in mature form; by autocatalysis" evidence="9">
    <location>
        <begin position="1"/>
        <end position="13"/>
    </location>
</feature>
<dbReference type="EMBL" id="CP062310">
    <property type="protein sequence ID" value="QOJ78322.1"/>
    <property type="molecule type" value="Genomic_DNA"/>
</dbReference>
<dbReference type="GO" id="GO:0005737">
    <property type="term" value="C:cytoplasm"/>
    <property type="evidence" value="ECO:0007669"/>
    <property type="project" value="UniProtKB-SubCell"/>
</dbReference>
<comment type="activity regulation">
    <text evidence="9">The formation of the proteasomal ATPase PAN-20S proteasome complex, via the docking of the C-termini of PAN into the intersubunit pockets in the alpha-rings, triggers opening of the gate for substrate entry. Interconversion between the open-gate and close-gate conformations leads to a dynamic regulation of the 20S proteasome proteolysis activity.</text>
</comment>
<evidence type="ECO:0000313" key="11">
    <source>
        <dbReference type="EMBL" id="QOJ78322.1"/>
    </source>
</evidence>
<dbReference type="Pfam" id="PF00227">
    <property type="entry name" value="Proteasome"/>
    <property type="match status" value="1"/>
</dbReference>
<dbReference type="InterPro" id="IPR000243">
    <property type="entry name" value="Pept_T1A_subB"/>
</dbReference>
<keyword evidence="12" id="KW-1185">Reference proteome</keyword>
<dbReference type="RefSeq" id="WP_192818294.1">
    <property type="nucleotide sequence ID" value="NZ_CP062310.1"/>
</dbReference>
<evidence type="ECO:0000313" key="12">
    <source>
        <dbReference type="Proteomes" id="UP000594121"/>
    </source>
</evidence>
<gene>
    <name evidence="9 11" type="primary">psmB</name>
    <name evidence="11" type="ORF">IG193_06025</name>
</gene>
<keyword evidence="5 9" id="KW-0378">Hydrolase</keyword>
<comment type="catalytic activity">
    <reaction evidence="1 9">
        <text>Cleavage of peptide bonds with very broad specificity.</text>
        <dbReference type="EC" id="3.4.25.1"/>
    </reaction>
</comment>
<dbReference type="Gene3D" id="3.60.20.10">
    <property type="entry name" value="Glutamine Phosphoribosylpyrophosphate, subunit 1, domain 1"/>
    <property type="match status" value="1"/>
</dbReference>
<dbReference type="Proteomes" id="UP000594121">
    <property type="component" value="Chromosome"/>
</dbReference>
<keyword evidence="8 9" id="KW-0865">Zymogen</keyword>
<evidence type="ECO:0000256" key="2">
    <source>
        <dbReference type="ARBA" id="ARBA00022490"/>
    </source>
</evidence>
<dbReference type="InterPro" id="IPR001353">
    <property type="entry name" value="Proteasome_sua/b"/>
</dbReference>
<keyword evidence="7 9" id="KW-0647">Proteasome</keyword>
<dbReference type="NCBIfam" id="TIGR03634">
    <property type="entry name" value="arc_protsome_B"/>
    <property type="match status" value="1"/>
</dbReference>
<dbReference type="GeneID" id="59149435"/>
<dbReference type="PANTHER" id="PTHR32194:SF0">
    <property type="entry name" value="ATP-DEPENDENT PROTEASE SUBUNIT HSLV"/>
    <property type="match status" value="1"/>
</dbReference>
<evidence type="ECO:0000256" key="3">
    <source>
        <dbReference type="ARBA" id="ARBA00022670"/>
    </source>
</evidence>
<dbReference type="PROSITE" id="PS00854">
    <property type="entry name" value="PROTEASOME_BETA_1"/>
    <property type="match status" value="1"/>
</dbReference>
<dbReference type="PANTHER" id="PTHR32194">
    <property type="entry name" value="METALLOPROTEASE TLDD"/>
    <property type="match status" value="1"/>
</dbReference>
<evidence type="ECO:0000256" key="8">
    <source>
        <dbReference type="ARBA" id="ARBA00023145"/>
    </source>
</evidence>
<proteinExistence type="inferred from homology"/>
<feature type="chain" id="PRO_5029988206" description="Proteasome subunit beta" evidence="9">
    <location>
        <begin position="14"/>
        <end position="201"/>
    </location>
</feature>
<dbReference type="InterPro" id="IPR023333">
    <property type="entry name" value="Proteasome_suB-type"/>
</dbReference>
<comment type="subcellular location">
    <subcellularLocation>
        <location evidence="9">Cytoplasm</location>
    </subcellularLocation>
</comment>
<organism evidence="11 12">
    <name type="scientific">Infirmifilum lucidum</name>
    <dbReference type="NCBI Taxonomy" id="2776706"/>
    <lineage>
        <taxon>Archaea</taxon>
        <taxon>Thermoproteota</taxon>
        <taxon>Thermoprotei</taxon>
        <taxon>Thermofilales</taxon>
        <taxon>Thermofilaceae</taxon>
        <taxon>Infirmifilum</taxon>
    </lineage>
</organism>
<evidence type="ECO:0000256" key="10">
    <source>
        <dbReference type="PIRSR" id="PIRSR600243-1"/>
    </source>
</evidence>
<keyword evidence="3 9" id="KW-0645">Protease</keyword>
<dbReference type="InterPro" id="IPR016050">
    <property type="entry name" value="Proteasome_bsu_CS"/>
</dbReference>
<dbReference type="GO" id="GO:0004298">
    <property type="term" value="F:threonine-type endopeptidase activity"/>
    <property type="evidence" value="ECO:0007669"/>
    <property type="project" value="UniProtKB-UniRule"/>
</dbReference>
<comment type="function">
    <text evidence="9">Component of the proteasome core, a large protease complex with broad specificity involved in protein degradation.</text>
</comment>
<keyword evidence="6 9" id="KW-0068">Autocatalytic cleavage</keyword>
<comment type="similarity">
    <text evidence="9">Belongs to the peptidase T1B family.</text>
</comment>
<dbReference type="AlphaFoldDB" id="A0A7L9FG66"/>
<evidence type="ECO:0000256" key="1">
    <source>
        <dbReference type="ARBA" id="ARBA00001198"/>
    </source>
</evidence>
<name>A0A7L9FG66_9CREN</name>
<reference evidence="11 12" key="1">
    <citation type="submission" date="2020-10" db="EMBL/GenBank/DDBJ databases">
        <title>Thermofilum lucidum 3507LT sp. nov. a novel member of Thermofilaceae family isolated from Chile hot spring, and proposal of description order Thermofilales.</title>
        <authorList>
            <person name="Zayulina K.S."/>
            <person name="Elcheninov A.G."/>
            <person name="Toshchakov S.V."/>
            <person name="Kublanov I.V."/>
        </authorList>
    </citation>
    <scope>NUCLEOTIDE SEQUENCE [LARGE SCALE GENOMIC DNA]</scope>
    <source>
        <strain evidence="11 12">3507LT</strain>
    </source>
</reference>
<evidence type="ECO:0000256" key="6">
    <source>
        <dbReference type="ARBA" id="ARBA00022813"/>
    </source>
</evidence>
<evidence type="ECO:0000256" key="4">
    <source>
        <dbReference type="ARBA" id="ARBA00022698"/>
    </source>
</evidence>
<dbReference type="PRINTS" id="PR00141">
    <property type="entry name" value="PROTEASOME"/>
</dbReference>
<sequence>MLGGKLPVGALKGTTTVGIAGSDFVVLAADRRATSGYFIASKQVWKIHEIDSHVAATIAGAVGDAQQLVDRLRAEARYYRATNGEGITIRSLATLASLILFSYRPILVVQMLIGGIDSEGPSLYSIDWLGTVTREKFSATGSGSPFAVSMLEHEYRDNLSLDEAVQLAVKAVRIALSRDPGSGEGVDVATITRSGINFRRI</sequence>
<evidence type="ECO:0000256" key="5">
    <source>
        <dbReference type="ARBA" id="ARBA00022801"/>
    </source>
</evidence>
<dbReference type="InterPro" id="IPR019983">
    <property type="entry name" value="Pept_T1A_Psome_bsu_arc"/>
</dbReference>
<feature type="active site" description="Nucleophile" evidence="9 10">
    <location>
        <position position="14"/>
    </location>
</feature>
<dbReference type="FunCoup" id="A0A7L9FG66">
    <property type="interactions" value="151"/>
</dbReference>
<dbReference type="InterPro" id="IPR029055">
    <property type="entry name" value="Ntn_hydrolases_N"/>
</dbReference>
<protein>
    <recommendedName>
        <fullName evidence="9">Proteasome subunit beta</fullName>
        <ecNumber evidence="9">3.4.25.1</ecNumber>
    </recommendedName>
    <alternativeName>
        <fullName evidence="9">20S proteasome beta subunit</fullName>
    </alternativeName>
    <alternativeName>
        <fullName evidence="9">Proteasome core protein PsmB</fullName>
    </alternativeName>
</protein>
<keyword evidence="2 9" id="KW-0963">Cytoplasm</keyword>
<dbReference type="PROSITE" id="PS51476">
    <property type="entry name" value="PROTEASOME_BETA_2"/>
    <property type="match status" value="1"/>
</dbReference>
<accession>A0A7L9FG66</accession>
<dbReference type="InParanoid" id="A0A7L9FG66"/>
<dbReference type="HAMAP" id="MF_02113_A">
    <property type="entry name" value="Proteasome_B_A"/>
    <property type="match status" value="1"/>
</dbReference>